<organism evidence="2">
    <name type="scientific">Anopheles coluzzii</name>
    <name type="common">African malaria mosquito</name>
    <dbReference type="NCBI Taxonomy" id="1518534"/>
    <lineage>
        <taxon>Eukaryota</taxon>
        <taxon>Metazoa</taxon>
        <taxon>Ecdysozoa</taxon>
        <taxon>Arthropoda</taxon>
        <taxon>Hexapoda</taxon>
        <taxon>Insecta</taxon>
        <taxon>Pterygota</taxon>
        <taxon>Neoptera</taxon>
        <taxon>Endopterygota</taxon>
        <taxon>Diptera</taxon>
        <taxon>Nematocera</taxon>
        <taxon>Culicoidea</taxon>
        <taxon>Culicidae</taxon>
        <taxon>Anophelinae</taxon>
        <taxon>Anopheles</taxon>
    </lineage>
</organism>
<evidence type="ECO:0000256" key="1">
    <source>
        <dbReference type="SAM" id="MobiDB-lite"/>
    </source>
</evidence>
<feature type="region of interest" description="Disordered" evidence="1">
    <location>
        <begin position="16"/>
        <end position="67"/>
    </location>
</feature>
<dbReference type="EnsemblMetazoa" id="ACOM037840-RA">
    <property type="protein sequence ID" value="ACOM037840-PA.1"/>
    <property type="gene ID" value="ACOM037840"/>
</dbReference>
<accession>A0A8W7PU26</accession>
<sequence length="123" mass="13643">MCNALPPFPFHEKGQTSWEKVKKKRQHLPAESSCSRFRDTSDSGSLLPTSLPPPLPTASSTTLLPPPPPGPEWVFFCASSTSRSCCWCSRFLIRKIFGMLLPVRARGRTHGAARKHLRNAAQV</sequence>
<dbReference type="AlphaFoldDB" id="A0A8W7PU26"/>
<proteinExistence type="predicted"/>
<protein>
    <submittedName>
        <fullName evidence="2">Uncharacterized protein</fullName>
    </submittedName>
</protein>
<reference evidence="2" key="1">
    <citation type="submission" date="2022-08" db="UniProtKB">
        <authorList>
            <consortium name="EnsemblMetazoa"/>
        </authorList>
    </citation>
    <scope>IDENTIFICATION</scope>
</reference>
<evidence type="ECO:0000313" key="2">
    <source>
        <dbReference type="EnsemblMetazoa" id="ACOM037840-PA.1"/>
    </source>
</evidence>
<dbReference type="Proteomes" id="UP000075882">
    <property type="component" value="Unassembled WGS sequence"/>
</dbReference>
<name>A0A8W7PU26_ANOCL</name>